<reference evidence="5" key="2">
    <citation type="submission" date="2025-09" db="UniProtKB">
        <authorList>
            <consortium name="Ensembl"/>
        </authorList>
    </citation>
    <scope>IDENTIFICATION</scope>
</reference>
<dbReference type="SMART" id="SM00326">
    <property type="entry name" value="SH3"/>
    <property type="match status" value="2"/>
</dbReference>
<proteinExistence type="predicted"/>
<reference evidence="5" key="1">
    <citation type="submission" date="2025-08" db="UniProtKB">
        <authorList>
            <consortium name="Ensembl"/>
        </authorList>
    </citation>
    <scope>IDENTIFICATION</scope>
</reference>
<feature type="domain" description="SH3" evidence="4">
    <location>
        <begin position="116"/>
        <end position="174"/>
    </location>
</feature>
<dbReference type="Gene3D" id="2.30.30.40">
    <property type="entry name" value="SH3 Domains"/>
    <property type="match status" value="2"/>
</dbReference>
<evidence type="ECO:0000313" key="5">
    <source>
        <dbReference type="Ensembl" id="ENSXCOP00000007296.1"/>
    </source>
</evidence>
<dbReference type="Ensembl" id="ENSXCOT00000007390.1">
    <property type="protein sequence ID" value="ENSXCOP00000007296.1"/>
    <property type="gene ID" value="ENSXCOG00000005648.1"/>
</dbReference>
<feature type="region of interest" description="Disordered" evidence="3">
    <location>
        <begin position="84"/>
        <end position="103"/>
    </location>
</feature>
<dbReference type="Proteomes" id="UP000261380">
    <property type="component" value="Unplaced"/>
</dbReference>
<dbReference type="AlphaFoldDB" id="A0A3B5LC60"/>
<evidence type="ECO:0000256" key="3">
    <source>
        <dbReference type="SAM" id="MobiDB-lite"/>
    </source>
</evidence>
<dbReference type="Pfam" id="PF07653">
    <property type="entry name" value="SH3_2"/>
    <property type="match status" value="2"/>
</dbReference>
<dbReference type="InterPro" id="IPR001452">
    <property type="entry name" value="SH3_domain"/>
</dbReference>
<protein>
    <recommendedName>
        <fullName evidence="4">SH3 domain-containing protein</fullName>
    </recommendedName>
</protein>
<feature type="compositionally biased region" description="Basic residues" evidence="3">
    <location>
        <begin position="94"/>
        <end position="103"/>
    </location>
</feature>
<sequence>MSPNPDAAEEELPFSEGQIIKVYGEKDADGFYRGESGGCLGYVPCNMVSEIQVEDEETQQQLLQQGFLSTATSMEKIGTRTYAQLPRRPVPPPKPRRSKKGVSRCRLRLPPLLSSSLSVTANPLCEISVQAELTFSAGDTIHVFGDMDEDGFFYGELNGHRGLVPSNFLQAFPEEPPPPEPISAQPAPEPRKELQVPQSVCTLVKMSFLLPSFQIGNMKNCHLLFTL</sequence>
<dbReference type="PROSITE" id="PS50002">
    <property type="entry name" value="SH3"/>
    <property type="match status" value="2"/>
</dbReference>
<dbReference type="PANTHER" id="PTHR14234">
    <property type="entry name" value="RIM BINDING PROTEIN-RELATED"/>
    <property type="match status" value="1"/>
</dbReference>
<organism evidence="5 6">
    <name type="scientific">Xiphophorus couchianus</name>
    <name type="common">Monterrey platyfish</name>
    <dbReference type="NCBI Taxonomy" id="32473"/>
    <lineage>
        <taxon>Eukaryota</taxon>
        <taxon>Metazoa</taxon>
        <taxon>Chordata</taxon>
        <taxon>Craniata</taxon>
        <taxon>Vertebrata</taxon>
        <taxon>Euteleostomi</taxon>
        <taxon>Actinopterygii</taxon>
        <taxon>Neopterygii</taxon>
        <taxon>Teleostei</taxon>
        <taxon>Neoteleostei</taxon>
        <taxon>Acanthomorphata</taxon>
        <taxon>Ovalentaria</taxon>
        <taxon>Atherinomorphae</taxon>
        <taxon>Cyprinodontiformes</taxon>
        <taxon>Poeciliidae</taxon>
        <taxon>Poeciliinae</taxon>
        <taxon>Xiphophorus</taxon>
    </lineage>
</organism>
<dbReference type="InterPro" id="IPR036028">
    <property type="entry name" value="SH3-like_dom_sf"/>
</dbReference>
<evidence type="ECO:0000256" key="2">
    <source>
        <dbReference type="PROSITE-ProRule" id="PRU00192"/>
    </source>
</evidence>
<accession>A0A3B5LC60</accession>
<feature type="domain" description="SH3" evidence="4">
    <location>
        <begin position="1"/>
        <end position="53"/>
    </location>
</feature>
<dbReference type="PANTHER" id="PTHR14234:SF20">
    <property type="entry name" value="PERIPHERAL-TYPE BENZODIAZEPINE RECEPTOR-ASSOCIATED PROTEIN 1"/>
    <property type="match status" value="1"/>
</dbReference>
<keyword evidence="1 2" id="KW-0728">SH3 domain</keyword>
<dbReference type="STRING" id="32473.ENSXCOP00000007296"/>
<keyword evidence="6" id="KW-1185">Reference proteome</keyword>
<evidence type="ECO:0000313" key="6">
    <source>
        <dbReference type="Proteomes" id="UP000261380"/>
    </source>
</evidence>
<evidence type="ECO:0000256" key="1">
    <source>
        <dbReference type="ARBA" id="ARBA00022443"/>
    </source>
</evidence>
<dbReference type="FunFam" id="2.30.30.40:FF:000023">
    <property type="entry name" value="RIMS-binding protein 2 isoform F"/>
    <property type="match status" value="1"/>
</dbReference>
<dbReference type="InterPro" id="IPR040325">
    <property type="entry name" value="RIMBP1/2/3"/>
</dbReference>
<name>A0A3B5LC60_9TELE</name>
<dbReference type="SUPFAM" id="SSF50044">
    <property type="entry name" value="SH3-domain"/>
    <property type="match status" value="2"/>
</dbReference>
<evidence type="ECO:0000259" key="4">
    <source>
        <dbReference type="PROSITE" id="PS50002"/>
    </source>
</evidence>
<dbReference type="GeneTree" id="ENSGT00950000183203"/>